<keyword evidence="7" id="KW-0067">ATP-binding</keyword>
<feature type="compositionally biased region" description="Basic and acidic residues" evidence="11">
    <location>
        <begin position="909"/>
        <end position="923"/>
    </location>
</feature>
<feature type="compositionally biased region" description="Low complexity" evidence="11">
    <location>
        <begin position="253"/>
        <end position="269"/>
    </location>
</feature>
<feature type="modified residue" description="4-aspartylphosphate" evidence="10">
    <location>
        <position position="1811"/>
    </location>
</feature>
<evidence type="ECO:0000256" key="10">
    <source>
        <dbReference type="PROSITE-ProRule" id="PRU00169"/>
    </source>
</evidence>
<evidence type="ECO:0000259" key="13">
    <source>
        <dbReference type="PROSITE" id="PS50110"/>
    </source>
</evidence>
<feature type="compositionally biased region" description="Low complexity" evidence="11">
    <location>
        <begin position="1054"/>
        <end position="1063"/>
    </location>
</feature>
<dbReference type="CDD" id="cd17546">
    <property type="entry name" value="REC_hyHK_CKI1_RcsC-like"/>
    <property type="match status" value="1"/>
</dbReference>
<evidence type="ECO:0000256" key="9">
    <source>
        <dbReference type="ARBA" id="ARBA00048679"/>
    </source>
</evidence>
<dbReference type="EMBL" id="WIUZ02000011">
    <property type="protein sequence ID" value="KAF9782918.1"/>
    <property type="molecule type" value="Genomic_DNA"/>
</dbReference>
<keyword evidence="3 10" id="KW-0597">Phosphoprotein</keyword>
<dbReference type="FunFam" id="1.10.510.10:FF:000340">
    <property type="entry name" value="Serine threonine protein kinase"/>
    <property type="match status" value="1"/>
</dbReference>
<dbReference type="GO" id="GO:1901992">
    <property type="term" value="P:positive regulation of mitotic cell cycle phase transition"/>
    <property type="evidence" value="ECO:0007669"/>
    <property type="project" value="UniProtKB-ARBA"/>
</dbReference>
<evidence type="ECO:0000256" key="2">
    <source>
        <dbReference type="ARBA" id="ARBA00022527"/>
    </source>
</evidence>
<feature type="compositionally biased region" description="Low complexity" evidence="11">
    <location>
        <begin position="1654"/>
        <end position="1670"/>
    </location>
</feature>
<keyword evidence="4" id="KW-0808">Transferase</keyword>
<feature type="region of interest" description="Disordered" evidence="11">
    <location>
        <begin position="1"/>
        <end position="48"/>
    </location>
</feature>
<dbReference type="InterPro" id="IPR035965">
    <property type="entry name" value="PAS-like_dom_sf"/>
</dbReference>
<dbReference type="FunFam" id="3.30.200.20:FF:001008">
    <property type="entry name" value="Serine/threonine-protein kinase cek1"/>
    <property type="match status" value="1"/>
</dbReference>
<sequence length="1892" mass="208230">MADSASRRQPPSPLVFSPESVLPPIPIKPPSLPTPGSSRSDTVSMPFVKRHVTRRLKNAKQECDKELQRVINFITAFFEEKLRETSEVDQPQDDRDFRGRARDVSTRRGSDTLKEPFTFQPADLRNALAISDADPDASSDGGYEAELEYPRYGVSRQRVSPEQSSTVQDSRELTHWSPSPGPPTASTSSSPASLRRQQTLPKDKQTLSGSPTSDTTSPKKAPPNVSSPPISWSNSGGSAVSRRLSRSIHIPVRSARSGQSSRSASRSRSPLPRPTHEELKHRRSSRILIDDPVDPIMTTLYEIIGVATDVIEMSVNHLIAQPKICEQFVQRIQNIGRAWDEHPEWHGRSWYVQVLLSIASLSRVVEWWEAERQFWNFDEKKEEEQDEPLIFVMKPAFESGGKEGESSTTGSSDLYKLSADEDSKLKMTRPPSLGKRQRGDSTKELTVSSMATTPQRPSSVDKEDSGQTPSKYVDTTESARVLATERLRLQAEKAQNQNVVMELDLDGDYILWINYAWENVIGTDPEELQGTSISHLLSPSDWSVFRDATQRLQEDDSHTIEVRFKLQVEPGDDRDHPIIRTMEGKGMLMIDRDSGIPAHTMWVIKPAALSPTDFVVPPTHLETGEVGDEPLPTPASGYVDQQLGVEPVTPFPLARPINLSPILCRICECNVPQWFFEKHNETCVEVHRLEAEVSDCNESVAELRNTIRDLLSSLDRSSSAQTPEYRGVPIFTPQSSSGSSSPLQMFRGPLKMQKMGVKKMQRQLLEKLDDILQVALEISMPALREEEGNEPIERQRLLSPSSDRKISHLKTWCKPTIEDAALTQLADDVERVMRQKVDNVIRMQNVMRYEEKVRQEWEVKIEEVLSQYDDCEEMDEVDEDGEDDGEESDAAAEVTLAETPSGPPVTTEIETKTMAEKKDEGDHSSTASEYDEKPLDGPTADPTPIGSSSPALSAASHRYDPHRPGWSQIHATRPSTPSSVSSPLALAIPITASLHIDDIPPLHDMAEPAAALSKSPQQSLMPGLGGMHPSPVLSPMLVPPDPPTKRSHSRRPSTIQPIGTPTTGPGGQPLSPRLTSSMPLSRTTPTSIKDFEIIKPISKGAFGSVFLARKKATGDYFAIKVLKKADMIAKNQITNVKAERMILMQQAESPFVAKLYWTFQSKENLYLVMEYLNGGDCAALIKSLGSLPEEWTKNYIAEVVLGLEYLHEKGVVHRDLKPDNLLIDQHGHLKLTDFGLSRIGLLGRQTREGDLLAERGLRHRTRYSPHSRPPSIDAAYMTHTPHVAEAGSSYFNPRPSAMQRMGSSPYVASVDDISESSGSESVSGLFSRRGGAVTVGPHTSNYRSNDSPQQSFASELTNELRQHASSQASNTNTPSLPFGTPPTEKGFVGTPDYLAPETILGLRGDDAAVDWWALGVITYEFLYGIPPFHADTPEKLFENILSGHIEWHEDFLEVSPEARDFMERLMMLDPARRLGANGAHEVKEHPFFSDIKWEMVTTSEAAFIPQVTDAESTDYFDPRGAVLQTFNDEEPLSLLSGAIHKADTNTTPPTSILDAPISASATVPVPLTQNKDVVSSPADDFGAFSFKNLPVLKQANDEVIRKFKTDQMAPPTHESGAQNRRRSLSQRMKKAPGNVITSNIDTSKGSPTNPPSPATSTSSIASSPSRTNSAPGNGNHARKPSEIGTVERFKLSHMDGDLHRRNSMPSRLRTASVSTSGDDSLPGSYPASVATSSFQEANTPPSSVASIDLKRGPDPNDRAVTCLLAEDNPITAKIIETLLSRLGCRVVVVADGSEAISVAMGDIKFDCILMDLHMPIVDGEGAAKYIKSTNNKNATTPILAVSAYSGSEMEASNLFAASLSKPLQKADLVAAMRQLGFKTTHAHERAAKKVVR</sequence>
<feature type="region of interest" description="Disordered" evidence="11">
    <location>
        <begin position="868"/>
        <end position="981"/>
    </location>
</feature>
<dbReference type="CDD" id="cd00130">
    <property type="entry name" value="PAS"/>
    <property type="match status" value="1"/>
</dbReference>
<dbReference type="Pfam" id="PF00072">
    <property type="entry name" value="Response_reg"/>
    <property type="match status" value="1"/>
</dbReference>
<evidence type="ECO:0000256" key="7">
    <source>
        <dbReference type="ARBA" id="ARBA00022840"/>
    </source>
</evidence>
<dbReference type="Gene3D" id="3.30.200.20">
    <property type="entry name" value="Phosphorylase Kinase, domain 1"/>
    <property type="match status" value="1"/>
</dbReference>
<dbReference type="InterPro" id="IPR050236">
    <property type="entry name" value="Ser_Thr_kinase_AGC"/>
</dbReference>
<feature type="compositionally biased region" description="Polar residues" evidence="11">
    <location>
        <begin position="227"/>
        <end position="238"/>
    </location>
</feature>
<dbReference type="EC" id="2.7.11.1" evidence="1"/>
<evidence type="ECO:0000313" key="17">
    <source>
        <dbReference type="Proteomes" id="UP000736335"/>
    </source>
</evidence>
<dbReference type="SUPFAM" id="SSF52172">
    <property type="entry name" value="CheY-like"/>
    <property type="match status" value="1"/>
</dbReference>
<feature type="compositionally biased region" description="Polar residues" evidence="11">
    <location>
        <begin position="444"/>
        <end position="458"/>
    </location>
</feature>
<evidence type="ECO:0000256" key="5">
    <source>
        <dbReference type="ARBA" id="ARBA00022741"/>
    </source>
</evidence>
<dbReference type="Gene3D" id="1.10.510.10">
    <property type="entry name" value="Transferase(Phosphotransferase) domain 1"/>
    <property type="match status" value="2"/>
</dbReference>
<dbReference type="PANTHER" id="PTHR24356">
    <property type="entry name" value="SERINE/THREONINE-PROTEIN KINASE"/>
    <property type="match status" value="1"/>
</dbReference>
<dbReference type="GO" id="GO:0004674">
    <property type="term" value="F:protein serine/threonine kinase activity"/>
    <property type="evidence" value="ECO:0007669"/>
    <property type="project" value="UniProtKB-KW"/>
</dbReference>
<evidence type="ECO:0000256" key="11">
    <source>
        <dbReference type="SAM" id="MobiDB-lite"/>
    </source>
</evidence>
<dbReference type="OrthoDB" id="162894at2759"/>
<dbReference type="PANTHER" id="PTHR24356:SF1">
    <property type="entry name" value="SERINE_THREONINE-PROTEIN KINASE GREATWALL"/>
    <property type="match status" value="1"/>
</dbReference>
<dbReference type="InterPro" id="IPR008271">
    <property type="entry name" value="Ser/Thr_kinase_AS"/>
</dbReference>
<dbReference type="SMART" id="SM00448">
    <property type="entry name" value="REC"/>
    <property type="match status" value="1"/>
</dbReference>
<keyword evidence="2" id="KW-0723">Serine/threonine-protein kinase</keyword>
<reference evidence="16" key="2">
    <citation type="submission" date="2020-11" db="EMBL/GenBank/DDBJ databases">
        <authorList>
            <consortium name="DOE Joint Genome Institute"/>
            <person name="Kuo A."/>
            <person name="Miyauchi S."/>
            <person name="Kiss E."/>
            <person name="Drula E."/>
            <person name="Kohler A."/>
            <person name="Sanchez-Garcia M."/>
            <person name="Andreopoulos B."/>
            <person name="Barry K.W."/>
            <person name="Bonito G."/>
            <person name="Buee M."/>
            <person name="Carver A."/>
            <person name="Chen C."/>
            <person name="Cichocki N."/>
            <person name="Clum A."/>
            <person name="Culley D."/>
            <person name="Crous P.W."/>
            <person name="Fauchery L."/>
            <person name="Girlanda M."/>
            <person name="Hayes R."/>
            <person name="Keri Z."/>
            <person name="Labutti K."/>
            <person name="Lipzen A."/>
            <person name="Lombard V."/>
            <person name="Magnuson J."/>
            <person name="Maillard F."/>
            <person name="Morin E."/>
            <person name="Murat C."/>
            <person name="Nolan M."/>
            <person name="Ohm R."/>
            <person name="Pangilinan J."/>
            <person name="Pereira M."/>
            <person name="Perotto S."/>
            <person name="Peter M."/>
            <person name="Riley R."/>
            <person name="Sitrit Y."/>
            <person name="Stielow B."/>
            <person name="Szollosi G."/>
            <person name="Zifcakova L."/>
            <person name="Stursova M."/>
            <person name="Spatafora J.W."/>
            <person name="Tedersoo L."/>
            <person name="Vaario L.-M."/>
            <person name="Yamada A."/>
            <person name="Yan M."/>
            <person name="Wang P."/>
            <person name="Xu J."/>
            <person name="Bruns T."/>
            <person name="Baldrian P."/>
            <person name="Vilgalys R."/>
            <person name="Henrissat B."/>
            <person name="Grigoriev I.V."/>
            <person name="Hibbett D."/>
            <person name="Nagy L.G."/>
            <person name="Martin F.M."/>
        </authorList>
    </citation>
    <scope>NUCLEOTIDE SEQUENCE</scope>
    <source>
        <strain evidence="16">UH-Tt-Lm1</strain>
    </source>
</reference>
<dbReference type="GO" id="GO:0000160">
    <property type="term" value="P:phosphorelay signal transduction system"/>
    <property type="evidence" value="ECO:0007669"/>
    <property type="project" value="InterPro"/>
</dbReference>
<keyword evidence="17" id="KW-1185">Reference proteome</keyword>
<dbReference type="SMART" id="SM00220">
    <property type="entry name" value="S_TKc"/>
    <property type="match status" value="1"/>
</dbReference>
<reference evidence="16" key="1">
    <citation type="journal article" date="2020" name="Nat. Commun.">
        <title>Large-scale genome sequencing of mycorrhizal fungi provides insights into the early evolution of symbiotic traits.</title>
        <authorList>
            <person name="Miyauchi S."/>
            <person name="Kiss E."/>
            <person name="Kuo A."/>
            <person name="Drula E."/>
            <person name="Kohler A."/>
            <person name="Sanchez-Garcia M."/>
            <person name="Morin E."/>
            <person name="Andreopoulos B."/>
            <person name="Barry K.W."/>
            <person name="Bonito G."/>
            <person name="Buee M."/>
            <person name="Carver A."/>
            <person name="Chen C."/>
            <person name="Cichocki N."/>
            <person name="Clum A."/>
            <person name="Culley D."/>
            <person name="Crous P.W."/>
            <person name="Fauchery L."/>
            <person name="Girlanda M."/>
            <person name="Hayes R.D."/>
            <person name="Keri Z."/>
            <person name="LaButti K."/>
            <person name="Lipzen A."/>
            <person name="Lombard V."/>
            <person name="Magnuson J."/>
            <person name="Maillard F."/>
            <person name="Murat C."/>
            <person name="Nolan M."/>
            <person name="Ohm R.A."/>
            <person name="Pangilinan J."/>
            <person name="Pereira M.F."/>
            <person name="Perotto S."/>
            <person name="Peter M."/>
            <person name="Pfister S."/>
            <person name="Riley R."/>
            <person name="Sitrit Y."/>
            <person name="Stielow J.B."/>
            <person name="Szollosi G."/>
            <person name="Zifcakova L."/>
            <person name="Stursova M."/>
            <person name="Spatafora J.W."/>
            <person name="Tedersoo L."/>
            <person name="Vaario L.M."/>
            <person name="Yamada A."/>
            <person name="Yan M."/>
            <person name="Wang P."/>
            <person name="Xu J."/>
            <person name="Bruns T."/>
            <person name="Baldrian P."/>
            <person name="Vilgalys R."/>
            <person name="Dunand C."/>
            <person name="Henrissat B."/>
            <person name="Grigoriev I.V."/>
            <person name="Hibbett D."/>
            <person name="Nagy L.G."/>
            <person name="Martin F.M."/>
        </authorList>
    </citation>
    <scope>NUCLEOTIDE SEQUENCE</scope>
    <source>
        <strain evidence="16">UH-Tt-Lm1</strain>
    </source>
</reference>
<evidence type="ECO:0000256" key="3">
    <source>
        <dbReference type="ARBA" id="ARBA00022553"/>
    </source>
</evidence>
<feature type="compositionally biased region" description="Acidic residues" evidence="11">
    <location>
        <begin position="133"/>
        <end position="147"/>
    </location>
</feature>
<feature type="compositionally biased region" description="Polar residues" evidence="11">
    <location>
        <begin position="1703"/>
        <end position="1718"/>
    </location>
</feature>
<evidence type="ECO:0000313" key="16">
    <source>
        <dbReference type="EMBL" id="KAF9782918.1"/>
    </source>
</evidence>
<dbReference type="FunFam" id="1.10.510.10:FF:000580">
    <property type="entry name" value="AGC protein kinase"/>
    <property type="match status" value="1"/>
</dbReference>
<evidence type="ECO:0000259" key="15">
    <source>
        <dbReference type="PROSITE" id="PS51285"/>
    </source>
</evidence>
<dbReference type="PROSITE" id="PS00108">
    <property type="entry name" value="PROTEIN_KINASE_ST"/>
    <property type="match status" value="1"/>
</dbReference>
<dbReference type="Gene3D" id="3.30.450.20">
    <property type="entry name" value="PAS domain"/>
    <property type="match status" value="1"/>
</dbReference>
<dbReference type="PROSITE" id="PS50011">
    <property type="entry name" value="PROTEIN_KINASE_DOM"/>
    <property type="match status" value="1"/>
</dbReference>
<feature type="compositionally biased region" description="Basic and acidic residues" evidence="11">
    <location>
        <begin position="1679"/>
        <end position="1700"/>
    </location>
</feature>
<feature type="compositionally biased region" description="Acidic residues" evidence="11">
    <location>
        <begin position="869"/>
        <end position="890"/>
    </location>
</feature>
<feature type="compositionally biased region" description="Polar residues" evidence="11">
    <location>
        <begin position="1337"/>
        <end position="1375"/>
    </location>
</feature>
<dbReference type="SUPFAM" id="SSF56112">
    <property type="entry name" value="Protein kinase-like (PK-like)"/>
    <property type="match status" value="1"/>
</dbReference>
<feature type="compositionally biased region" description="Low complexity" evidence="11">
    <location>
        <begin position="1312"/>
        <end position="1324"/>
    </location>
</feature>
<dbReference type="GO" id="GO:0005634">
    <property type="term" value="C:nucleus"/>
    <property type="evidence" value="ECO:0007669"/>
    <property type="project" value="TreeGrafter"/>
</dbReference>
<feature type="domain" description="Protein kinase" evidence="12">
    <location>
        <begin position="1091"/>
        <end position="1488"/>
    </location>
</feature>
<protein>
    <recommendedName>
        <fullName evidence="1">non-specific serine/threonine protein kinase</fullName>
        <ecNumber evidence="1">2.7.11.1</ecNumber>
    </recommendedName>
</protein>
<dbReference type="Proteomes" id="UP000736335">
    <property type="component" value="Unassembled WGS sequence"/>
</dbReference>
<feature type="domain" description="AGC-kinase C-terminal" evidence="15">
    <location>
        <begin position="1489"/>
        <end position="1596"/>
    </location>
</feature>
<feature type="region of interest" description="Disordered" evidence="11">
    <location>
        <begin position="1037"/>
        <end position="1083"/>
    </location>
</feature>
<comment type="catalytic activity">
    <reaction evidence="9">
        <text>L-seryl-[protein] + ATP = O-phospho-L-seryl-[protein] + ADP + H(+)</text>
        <dbReference type="Rhea" id="RHEA:17989"/>
        <dbReference type="Rhea" id="RHEA-COMP:9863"/>
        <dbReference type="Rhea" id="RHEA-COMP:11604"/>
        <dbReference type="ChEBI" id="CHEBI:15378"/>
        <dbReference type="ChEBI" id="CHEBI:29999"/>
        <dbReference type="ChEBI" id="CHEBI:30616"/>
        <dbReference type="ChEBI" id="CHEBI:83421"/>
        <dbReference type="ChEBI" id="CHEBI:456216"/>
        <dbReference type="EC" id="2.7.11.1"/>
    </reaction>
</comment>
<keyword evidence="5" id="KW-0547">Nucleotide-binding</keyword>
<feature type="region of interest" description="Disordered" evidence="11">
    <location>
        <begin position="718"/>
        <end position="742"/>
    </location>
</feature>
<dbReference type="InterPro" id="IPR001789">
    <property type="entry name" value="Sig_transdc_resp-reg_receiver"/>
</dbReference>
<evidence type="ECO:0000256" key="4">
    <source>
        <dbReference type="ARBA" id="ARBA00022679"/>
    </source>
</evidence>
<dbReference type="CDD" id="cd05611">
    <property type="entry name" value="STKc_Rim15_like"/>
    <property type="match status" value="1"/>
</dbReference>
<feature type="compositionally biased region" description="Low complexity" evidence="11">
    <location>
        <begin position="184"/>
        <end position="193"/>
    </location>
</feature>
<dbReference type="InterPro" id="IPR011006">
    <property type="entry name" value="CheY-like_superfamily"/>
</dbReference>
<evidence type="ECO:0000256" key="1">
    <source>
        <dbReference type="ARBA" id="ARBA00012513"/>
    </source>
</evidence>
<comment type="catalytic activity">
    <reaction evidence="8">
        <text>L-threonyl-[protein] + ATP = O-phospho-L-threonyl-[protein] + ADP + H(+)</text>
        <dbReference type="Rhea" id="RHEA:46608"/>
        <dbReference type="Rhea" id="RHEA-COMP:11060"/>
        <dbReference type="Rhea" id="RHEA-COMP:11605"/>
        <dbReference type="ChEBI" id="CHEBI:15378"/>
        <dbReference type="ChEBI" id="CHEBI:30013"/>
        <dbReference type="ChEBI" id="CHEBI:30616"/>
        <dbReference type="ChEBI" id="CHEBI:61977"/>
        <dbReference type="ChEBI" id="CHEBI:456216"/>
        <dbReference type="EC" id="2.7.11.1"/>
    </reaction>
</comment>
<feature type="compositionally biased region" description="Basic and acidic residues" evidence="11">
    <location>
        <begin position="82"/>
        <end position="114"/>
    </location>
</feature>
<feature type="compositionally biased region" description="Polar residues" evidence="11">
    <location>
        <begin position="195"/>
        <end position="218"/>
    </location>
</feature>
<dbReference type="PROSITE" id="PS50112">
    <property type="entry name" value="PAS"/>
    <property type="match status" value="1"/>
</dbReference>
<dbReference type="GO" id="GO:0005737">
    <property type="term" value="C:cytoplasm"/>
    <property type="evidence" value="ECO:0007669"/>
    <property type="project" value="TreeGrafter"/>
</dbReference>
<dbReference type="PROSITE" id="PS51285">
    <property type="entry name" value="AGC_KINASE_CTER"/>
    <property type="match status" value="1"/>
</dbReference>
<dbReference type="SUPFAM" id="SSF55785">
    <property type="entry name" value="PYP-like sensor domain (PAS domain)"/>
    <property type="match status" value="1"/>
</dbReference>
<dbReference type="GO" id="GO:0005524">
    <property type="term" value="F:ATP binding"/>
    <property type="evidence" value="ECO:0007669"/>
    <property type="project" value="UniProtKB-KW"/>
</dbReference>
<accession>A0A9P6HB48</accession>
<dbReference type="PROSITE" id="PS50110">
    <property type="entry name" value="RESPONSE_REGULATORY"/>
    <property type="match status" value="1"/>
</dbReference>
<dbReference type="InterPro" id="IPR000014">
    <property type="entry name" value="PAS"/>
</dbReference>
<dbReference type="Gene3D" id="3.40.50.2300">
    <property type="match status" value="1"/>
</dbReference>
<evidence type="ECO:0000259" key="14">
    <source>
        <dbReference type="PROSITE" id="PS50112"/>
    </source>
</evidence>
<feature type="region of interest" description="Disordered" evidence="11">
    <location>
        <begin position="398"/>
        <end position="474"/>
    </location>
</feature>
<gene>
    <name evidence="16" type="ORF">BJ322DRAFT_1008776</name>
</gene>
<evidence type="ECO:0000256" key="6">
    <source>
        <dbReference type="ARBA" id="ARBA00022777"/>
    </source>
</evidence>
<dbReference type="InterPro" id="IPR000961">
    <property type="entry name" value="AGC-kinase_C"/>
</dbReference>
<organism evidence="16 17">
    <name type="scientific">Thelephora terrestris</name>
    <dbReference type="NCBI Taxonomy" id="56493"/>
    <lineage>
        <taxon>Eukaryota</taxon>
        <taxon>Fungi</taxon>
        <taxon>Dikarya</taxon>
        <taxon>Basidiomycota</taxon>
        <taxon>Agaricomycotina</taxon>
        <taxon>Agaricomycetes</taxon>
        <taxon>Thelephorales</taxon>
        <taxon>Thelephoraceae</taxon>
        <taxon>Thelephora</taxon>
    </lineage>
</organism>
<feature type="region of interest" description="Disordered" evidence="11">
    <location>
        <begin position="82"/>
        <end position="283"/>
    </location>
</feature>
<feature type="compositionally biased region" description="Pro residues" evidence="11">
    <location>
        <begin position="21"/>
        <end position="33"/>
    </location>
</feature>
<feature type="region of interest" description="Disordered" evidence="11">
    <location>
        <begin position="1312"/>
        <end position="1384"/>
    </location>
</feature>
<proteinExistence type="predicted"/>
<keyword evidence="6" id="KW-0418">Kinase</keyword>
<comment type="caution">
    <text evidence="16">The sequence shown here is derived from an EMBL/GenBank/DDBJ whole genome shotgun (WGS) entry which is preliminary data.</text>
</comment>
<evidence type="ECO:0000256" key="8">
    <source>
        <dbReference type="ARBA" id="ARBA00047899"/>
    </source>
</evidence>
<feature type="compositionally biased region" description="Basic residues" evidence="11">
    <location>
        <begin position="1619"/>
        <end position="1630"/>
    </location>
</feature>
<feature type="compositionally biased region" description="Polar residues" evidence="11">
    <location>
        <begin position="157"/>
        <end position="168"/>
    </location>
</feature>
<feature type="region of interest" description="Disordered" evidence="11">
    <location>
        <begin position="1605"/>
        <end position="1742"/>
    </location>
</feature>
<feature type="compositionally biased region" description="Polar residues" evidence="11">
    <location>
        <begin position="1635"/>
        <end position="1645"/>
    </location>
</feature>
<feature type="domain" description="PAS" evidence="14">
    <location>
        <begin position="483"/>
        <end position="556"/>
    </location>
</feature>
<dbReference type="InterPro" id="IPR000719">
    <property type="entry name" value="Prot_kinase_dom"/>
</dbReference>
<dbReference type="InterPro" id="IPR011009">
    <property type="entry name" value="Kinase-like_dom_sf"/>
</dbReference>
<evidence type="ECO:0000259" key="12">
    <source>
        <dbReference type="PROSITE" id="PS50011"/>
    </source>
</evidence>
<feature type="compositionally biased region" description="Polar residues" evidence="11">
    <location>
        <begin position="1729"/>
        <end position="1742"/>
    </location>
</feature>
<name>A0A9P6HB48_9AGAM</name>
<feature type="compositionally biased region" description="Polar residues" evidence="11">
    <location>
        <begin position="1073"/>
        <end position="1083"/>
    </location>
</feature>
<feature type="domain" description="Response regulatory" evidence="13">
    <location>
        <begin position="1761"/>
        <end position="1876"/>
    </location>
</feature>
<dbReference type="Pfam" id="PF00069">
    <property type="entry name" value="Pkinase"/>
    <property type="match status" value="2"/>
</dbReference>